<keyword evidence="3" id="KW-1185">Reference proteome</keyword>
<feature type="transmembrane region" description="Helical" evidence="1">
    <location>
        <begin position="21"/>
        <end position="43"/>
    </location>
</feature>
<gene>
    <name evidence="2" type="ORF">PCOR1329_LOCUS5110</name>
</gene>
<dbReference type="Proteomes" id="UP001189429">
    <property type="component" value="Unassembled WGS sequence"/>
</dbReference>
<keyword evidence="1" id="KW-0812">Transmembrane</keyword>
<keyword evidence="1" id="KW-0472">Membrane</keyword>
<keyword evidence="1" id="KW-1133">Transmembrane helix</keyword>
<proteinExistence type="predicted"/>
<evidence type="ECO:0000256" key="1">
    <source>
        <dbReference type="SAM" id="Phobius"/>
    </source>
</evidence>
<organism evidence="2 3">
    <name type="scientific">Prorocentrum cordatum</name>
    <dbReference type="NCBI Taxonomy" id="2364126"/>
    <lineage>
        <taxon>Eukaryota</taxon>
        <taxon>Sar</taxon>
        <taxon>Alveolata</taxon>
        <taxon>Dinophyceae</taxon>
        <taxon>Prorocentrales</taxon>
        <taxon>Prorocentraceae</taxon>
        <taxon>Prorocentrum</taxon>
    </lineage>
</organism>
<evidence type="ECO:0000313" key="2">
    <source>
        <dbReference type="EMBL" id="CAK0795430.1"/>
    </source>
</evidence>
<protein>
    <submittedName>
        <fullName evidence="2">Uncharacterized protein</fullName>
    </submittedName>
</protein>
<name>A0ABN9PR65_9DINO</name>
<comment type="caution">
    <text evidence="2">The sequence shown here is derived from an EMBL/GenBank/DDBJ whole genome shotgun (WGS) entry which is preliminary data.</text>
</comment>
<sequence length="98" mass="9914">MASAPRDSEAPLRQLAAMVKNAVVMAVFMVAVLVGVGAVGPPAPASCSTAGEGYTSSAMSQDLRAVGSFCLGAVLCSIAIKPRAADAWSMKVSVRCLI</sequence>
<evidence type="ECO:0000313" key="3">
    <source>
        <dbReference type="Proteomes" id="UP001189429"/>
    </source>
</evidence>
<accession>A0ABN9PR65</accession>
<dbReference type="EMBL" id="CAUYUJ010001336">
    <property type="protein sequence ID" value="CAK0795430.1"/>
    <property type="molecule type" value="Genomic_DNA"/>
</dbReference>
<reference evidence="2" key="1">
    <citation type="submission" date="2023-10" db="EMBL/GenBank/DDBJ databases">
        <authorList>
            <person name="Chen Y."/>
            <person name="Shah S."/>
            <person name="Dougan E. K."/>
            <person name="Thang M."/>
            <person name="Chan C."/>
        </authorList>
    </citation>
    <scope>NUCLEOTIDE SEQUENCE [LARGE SCALE GENOMIC DNA]</scope>
</reference>
<feature type="transmembrane region" description="Helical" evidence="1">
    <location>
        <begin position="63"/>
        <end position="80"/>
    </location>
</feature>